<evidence type="ECO:0000313" key="2">
    <source>
        <dbReference type="EMBL" id="RKT50370.1"/>
    </source>
</evidence>
<dbReference type="RefSeq" id="WP_121459202.1">
    <property type="nucleotide sequence ID" value="NZ_JAANMQ010000004.1"/>
</dbReference>
<name>A0A495VN74_9RHOO</name>
<dbReference type="Proteomes" id="UP000270626">
    <property type="component" value="Unassembled WGS sequence"/>
</dbReference>
<evidence type="ECO:0000313" key="3">
    <source>
        <dbReference type="Proteomes" id="UP000270626"/>
    </source>
</evidence>
<reference evidence="2 3" key="1">
    <citation type="submission" date="2018-10" db="EMBL/GenBank/DDBJ databases">
        <title>Genomic Encyclopedia of Type Strains, Phase IV (KMG-IV): sequencing the most valuable type-strain genomes for metagenomic binning, comparative biology and taxonomic classification.</title>
        <authorList>
            <person name="Goeker M."/>
        </authorList>
    </citation>
    <scope>NUCLEOTIDE SEQUENCE [LARGE SCALE GENOMIC DNA]</scope>
    <source>
        <strain evidence="2 3">DSM 23841</strain>
    </source>
</reference>
<keyword evidence="1" id="KW-0472">Membrane</keyword>
<gene>
    <name evidence="2" type="ORF">DFR40_2927</name>
</gene>
<feature type="transmembrane region" description="Helical" evidence="1">
    <location>
        <begin position="6"/>
        <end position="28"/>
    </location>
</feature>
<protein>
    <submittedName>
        <fullName evidence="2">Uncharacterized protein DUF3149</fullName>
    </submittedName>
</protein>
<evidence type="ECO:0000256" key="1">
    <source>
        <dbReference type="SAM" id="Phobius"/>
    </source>
</evidence>
<keyword evidence="1" id="KW-0812">Transmembrane</keyword>
<sequence>MAWELLFTSDIGLMSLVVIVGVVVIGAYMGKIYSNKMHEELDAKGK</sequence>
<dbReference type="AlphaFoldDB" id="A0A495VN74"/>
<dbReference type="EMBL" id="RBXP01000018">
    <property type="protein sequence ID" value="RKT50370.1"/>
    <property type="molecule type" value="Genomic_DNA"/>
</dbReference>
<comment type="caution">
    <text evidence="2">The sequence shown here is derived from an EMBL/GenBank/DDBJ whole genome shotgun (WGS) entry which is preliminary data.</text>
</comment>
<keyword evidence="3" id="KW-1185">Reference proteome</keyword>
<dbReference type="Pfam" id="PF11346">
    <property type="entry name" value="DUF3149"/>
    <property type="match status" value="1"/>
</dbReference>
<dbReference type="InterPro" id="IPR021494">
    <property type="entry name" value="DUF3149"/>
</dbReference>
<proteinExistence type="predicted"/>
<organism evidence="2 3">
    <name type="scientific">Azonexus fungiphilus</name>
    <dbReference type="NCBI Taxonomy" id="146940"/>
    <lineage>
        <taxon>Bacteria</taxon>
        <taxon>Pseudomonadati</taxon>
        <taxon>Pseudomonadota</taxon>
        <taxon>Betaproteobacteria</taxon>
        <taxon>Rhodocyclales</taxon>
        <taxon>Azonexaceae</taxon>
        <taxon>Azonexus</taxon>
    </lineage>
</organism>
<accession>A0A495VN74</accession>
<keyword evidence="1" id="KW-1133">Transmembrane helix</keyword>